<dbReference type="Proteomes" id="UP001273505">
    <property type="component" value="Unassembled WGS sequence"/>
</dbReference>
<evidence type="ECO:0000313" key="2">
    <source>
        <dbReference type="EMBL" id="MDX6851499.1"/>
    </source>
</evidence>
<comment type="caution">
    <text evidence="2">The sequence shown here is derived from an EMBL/GenBank/DDBJ whole genome shotgun (WGS) entry which is preliminary data.</text>
</comment>
<dbReference type="EMBL" id="JAXAFO010000066">
    <property type="protein sequence ID" value="MDX6851499.1"/>
    <property type="molecule type" value="Genomic_DNA"/>
</dbReference>
<protein>
    <submittedName>
        <fullName evidence="2">Transposase</fullName>
    </submittedName>
</protein>
<feature type="domain" description="Transposase DDE" evidence="1">
    <location>
        <begin position="2"/>
        <end position="33"/>
    </location>
</feature>
<evidence type="ECO:0000313" key="3">
    <source>
        <dbReference type="Proteomes" id="UP001273505"/>
    </source>
</evidence>
<reference evidence="2 3" key="1">
    <citation type="submission" date="2023-11" db="EMBL/GenBank/DDBJ databases">
        <title>Gilvimarinus fulvus sp. nov., isolated from the surface of Kelp.</title>
        <authorList>
            <person name="Sun Y.Y."/>
            <person name="Gong Y."/>
            <person name="Du Z.J."/>
        </authorList>
    </citation>
    <scope>NUCLEOTIDE SEQUENCE [LARGE SCALE GENOMIC DNA]</scope>
    <source>
        <strain evidence="2 3">SDUM040013</strain>
    </source>
</reference>
<proteinExistence type="predicted"/>
<organism evidence="2 3">
    <name type="scientific">Gilvimarinus gilvus</name>
    <dbReference type="NCBI Taxonomy" id="3058038"/>
    <lineage>
        <taxon>Bacteria</taxon>
        <taxon>Pseudomonadati</taxon>
        <taxon>Pseudomonadota</taxon>
        <taxon>Gammaproteobacteria</taxon>
        <taxon>Cellvibrionales</taxon>
        <taxon>Cellvibrionaceae</taxon>
        <taxon>Gilvimarinus</taxon>
    </lineage>
</organism>
<dbReference type="InterPro" id="IPR025668">
    <property type="entry name" value="Tnp_DDE_dom"/>
</dbReference>
<sequence>MSTVEPVFANMGTQKRLNRFSLRGKAKVQGQYPKHFVGQALATILFSA</sequence>
<evidence type="ECO:0000259" key="1">
    <source>
        <dbReference type="Pfam" id="PF13751"/>
    </source>
</evidence>
<dbReference type="Pfam" id="PF13751">
    <property type="entry name" value="DDE_Tnp_1_6"/>
    <property type="match status" value="1"/>
</dbReference>
<accession>A0ABU4S753</accession>
<name>A0ABU4S753_9GAMM</name>
<gene>
    <name evidence="2" type="ORF">SCD92_19170</name>
</gene>
<keyword evidence="3" id="KW-1185">Reference proteome</keyword>